<dbReference type="InterPro" id="IPR001130">
    <property type="entry name" value="TatD-like"/>
</dbReference>
<dbReference type="PIRSF" id="PIRSF005902">
    <property type="entry name" value="DNase_TatD"/>
    <property type="match status" value="1"/>
</dbReference>
<dbReference type="GO" id="GO:0046872">
    <property type="term" value="F:metal ion binding"/>
    <property type="evidence" value="ECO:0007669"/>
    <property type="project" value="UniProtKB-KW"/>
</dbReference>
<dbReference type="FunFam" id="3.20.20.140:FF:000005">
    <property type="entry name" value="TatD family hydrolase"/>
    <property type="match status" value="1"/>
</dbReference>
<dbReference type="PROSITE" id="PS01090">
    <property type="entry name" value="TATD_2"/>
    <property type="match status" value="1"/>
</dbReference>
<organism evidence="4 5">
    <name type="scientific">Candidatus Zambryskibacteria bacterium CG_4_9_14_3_um_filter_40_16</name>
    <dbReference type="NCBI Taxonomy" id="1975111"/>
    <lineage>
        <taxon>Bacteria</taxon>
        <taxon>Candidatus Zambryskiibacteriota</taxon>
    </lineage>
</organism>
<feature type="binding site" evidence="3">
    <location>
        <position position="11"/>
    </location>
    <ligand>
        <name>a divalent metal cation</name>
        <dbReference type="ChEBI" id="CHEBI:60240"/>
        <label>1</label>
    </ligand>
</feature>
<keyword evidence="2 4" id="KW-0378">Hydrolase</keyword>
<comment type="caution">
    <text evidence="4">The sequence shown here is derived from an EMBL/GenBank/DDBJ whole genome shotgun (WGS) entry which is preliminary data.</text>
</comment>
<dbReference type="InterPro" id="IPR015991">
    <property type="entry name" value="TatD/YcfH-like"/>
</dbReference>
<evidence type="ECO:0000256" key="2">
    <source>
        <dbReference type="ARBA" id="ARBA00022801"/>
    </source>
</evidence>
<feature type="binding site" evidence="3">
    <location>
        <position position="208"/>
    </location>
    <ligand>
        <name>a divalent metal cation</name>
        <dbReference type="ChEBI" id="CHEBI:60240"/>
        <label>1</label>
    </ligand>
</feature>
<evidence type="ECO:0000313" key="4">
    <source>
        <dbReference type="EMBL" id="PJA33617.1"/>
    </source>
</evidence>
<dbReference type="PANTHER" id="PTHR46124:SF2">
    <property type="entry name" value="D-AMINOACYL-TRNA DEACYLASE"/>
    <property type="match status" value="1"/>
</dbReference>
<dbReference type="Pfam" id="PF01026">
    <property type="entry name" value="TatD_DNase"/>
    <property type="match status" value="1"/>
</dbReference>
<evidence type="ECO:0000256" key="1">
    <source>
        <dbReference type="ARBA" id="ARBA00022723"/>
    </source>
</evidence>
<protein>
    <submittedName>
        <fullName evidence="4">Hydrolase TatD</fullName>
    </submittedName>
</protein>
<feature type="binding site" evidence="3">
    <location>
        <position position="93"/>
    </location>
    <ligand>
        <name>a divalent metal cation</name>
        <dbReference type="ChEBI" id="CHEBI:60240"/>
        <label>1</label>
    </ligand>
</feature>
<evidence type="ECO:0000313" key="5">
    <source>
        <dbReference type="Proteomes" id="UP000231487"/>
    </source>
</evidence>
<dbReference type="CDD" id="cd01310">
    <property type="entry name" value="TatD_DNAse"/>
    <property type="match status" value="1"/>
</dbReference>
<dbReference type="GO" id="GO:0004536">
    <property type="term" value="F:DNA nuclease activity"/>
    <property type="evidence" value="ECO:0007669"/>
    <property type="project" value="InterPro"/>
</dbReference>
<sequence>MIPEFFDIHSHLNFPDYGDELLLIINRMEKNGVWTTVVGTDLKTSKEALVLAEKHEGIFACVGVHPVDEPQQNFDELEFEKLVAHPKVVAVGECGLDYFRIDQNDIEEKERQKNLFIKHILFAIKHDKPLMIHSRSAYDDLIDILQFYKKENSHLLGNVHFFSGNLEQAKKFIAMGFTLSFAGPITFAHDYDEVIRSVPETSILSETDSPFASPVPHRGRRNEPSFVIEVAKKIAQIRGEDEEKTRKILVNNALKLFKIH</sequence>
<dbReference type="SUPFAM" id="SSF51556">
    <property type="entry name" value="Metallo-dependent hydrolases"/>
    <property type="match status" value="1"/>
</dbReference>
<dbReference type="InterPro" id="IPR018228">
    <property type="entry name" value="DNase_TatD-rel_CS"/>
</dbReference>
<dbReference type="InterPro" id="IPR032466">
    <property type="entry name" value="Metal_Hydrolase"/>
</dbReference>
<keyword evidence="1 3" id="KW-0479">Metal-binding</keyword>
<dbReference type="NCBIfam" id="TIGR00010">
    <property type="entry name" value="YchF/TatD family DNA exonuclease"/>
    <property type="match status" value="1"/>
</dbReference>
<feature type="binding site" evidence="3">
    <location>
        <position position="9"/>
    </location>
    <ligand>
        <name>a divalent metal cation</name>
        <dbReference type="ChEBI" id="CHEBI:60240"/>
        <label>1</label>
    </ligand>
</feature>
<feature type="binding site" evidence="3">
    <location>
        <position position="133"/>
    </location>
    <ligand>
        <name>a divalent metal cation</name>
        <dbReference type="ChEBI" id="CHEBI:60240"/>
        <label>2</label>
    </ligand>
</feature>
<reference evidence="5" key="1">
    <citation type="submission" date="2017-09" db="EMBL/GenBank/DDBJ databases">
        <title>Depth-based differentiation of microbial function through sediment-hosted aquifers and enrichment of novel symbionts in the deep terrestrial subsurface.</title>
        <authorList>
            <person name="Probst A.J."/>
            <person name="Ladd B."/>
            <person name="Jarett J.K."/>
            <person name="Geller-Mcgrath D.E."/>
            <person name="Sieber C.M.K."/>
            <person name="Emerson J.B."/>
            <person name="Anantharaman K."/>
            <person name="Thomas B.C."/>
            <person name="Malmstrom R."/>
            <person name="Stieglmeier M."/>
            <person name="Klingl A."/>
            <person name="Woyke T."/>
            <person name="Ryan C.M."/>
            <person name="Banfield J.F."/>
        </authorList>
    </citation>
    <scope>NUCLEOTIDE SEQUENCE [LARGE SCALE GENOMIC DNA]</scope>
</reference>
<dbReference type="AlphaFoldDB" id="A0A2M7WUE0"/>
<dbReference type="EMBL" id="PFXE01000026">
    <property type="protein sequence ID" value="PJA33617.1"/>
    <property type="molecule type" value="Genomic_DNA"/>
</dbReference>
<feature type="binding site" evidence="3">
    <location>
        <position position="160"/>
    </location>
    <ligand>
        <name>a divalent metal cation</name>
        <dbReference type="ChEBI" id="CHEBI:60240"/>
        <label>2</label>
    </ligand>
</feature>
<dbReference type="GO" id="GO:0016788">
    <property type="term" value="F:hydrolase activity, acting on ester bonds"/>
    <property type="evidence" value="ECO:0007669"/>
    <property type="project" value="InterPro"/>
</dbReference>
<evidence type="ECO:0000256" key="3">
    <source>
        <dbReference type="PIRSR" id="PIRSR005902-1"/>
    </source>
</evidence>
<name>A0A2M7WUE0_9BACT</name>
<gene>
    <name evidence="4" type="ORF">CO184_01405</name>
</gene>
<dbReference type="Gene3D" id="3.20.20.140">
    <property type="entry name" value="Metal-dependent hydrolases"/>
    <property type="match status" value="1"/>
</dbReference>
<dbReference type="PANTHER" id="PTHR46124">
    <property type="entry name" value="D-AMINOACYL-TRNA DEACYLASE"/>
    <property type="match status" value="1"/>
</dbReference>
<dbReference type="GO" id="GO:0005829">
    <property type="term" value="C:cytosol"/>
    <property type="evidence" value="ECO:0007669"/>
    <property type="project" value="TreeGrafter"/>
</dbReference>
<dbReference type="PROSITE" id="PS01091">
    <property type="entry name" value="TATD_3"/>
    <property type="match status" value="1"/>
</dbReference>
<accession>A0A2M7WUE0</accession>
<proteinExistence type="predicted"/>
<dbReference type="Proteomes" id="UP000231487">
    <property type="component" value="Unassembled WGS sequence"/>
</dbReference>